<accession>A0A4V1M500</accession>
<evidence type="ECO:0000313" key="2">
    <source>
        <dbReference type="EMBL" id="RXK42137.1"/>
    </source>
</evidence>
<dbReference type="OrthoDB" id="2596228at2759"/>
<gene>
    <name evidence="2" type="ORF">M231_00494</name>
</gene>
<evidence type="ECO:0000313" key="3">
    <source>
        <dbReference type="Proteomes" id="UP000289152"/>
    </source>
</evidence>
<feature type="compositionally biased region" description="Pro residues" evidence="1">
    <location>
        <begin position="13"/>
        <end position="23"/>
    </location>
</feature>
<dbReference type="InParanoid" id="A0A4V1M500"/>
<dbReference type="VEuPathDB" id="FungiDB:TREMEDRAFT_57164"/>
<organism evidence="2 3">
    <name type="scientific">Tremella mesenterica</name>
    <name type="common">Jelly fungus</name>
    <dbReference type="NCBI Taxonomy" id="5217"/>
    <lineage>
        <taxon>Eukaryota</taxon>
        <taxon>Fungi</taxon>
        <taxon>Dikarya</taxon>
        <taxon>Basidiomycota</taxon>
        <taxon>Agaricomycotina</taxon>
        <taxon>Tremellomycetes</taxon>
        <taxon>Tremellales</taxon>
        <taxon>Tremellaceae</taxon>
        <taxon>Tremella</taxon>
    </lineage>
</organism>
<feature type="compositionally biased region" description="Acidic residues" evidence="1">
    <location>
        <begin position="83"/>
        <end position="99"/>
    </location>
</feature>
<feature type="region of interest" description="Disordered" evidence="1">
    <location>
        <begin position="1"/>
        <end position="113"/>
    </location>
</feature>
<dbReference type="AlphaFoldDB" id="A0A4V1M500"/>
<feature type="compositionally biased region" description="Pro residues" evidence="1">
    <location>
        <begin position="35"/>
        <end position="47"/>
    </location>
</feature>
<reference evidence="2 3" key="1">
    <citation type="submission" date="2016-06" db="EMBL/GenBank/DDBJ databases">
        <title>Evolution of pathogenesis and genome organization in the Tremellales.</title>
        <authorList>
            <person name="Cuomo C."/>
            <person name="Litvintseva A."/>
            <person name="Heitman J."/>
            <person name="Chen Y."/>
            <person name="Sun S."/>
            <person name="Springer D."/>
            <person name="Dromer F."/>
            <person name="Young S."/>
            <person name="Zeng Q."/>
            <person name="Chapman S."/>
            <person name="Gujja S."/>
            <person name="Saif S."/>
            <person name="Birren B."/>
        </authorList>
    </citation>
    <scope>NUCLEOTIDE SEQUENCE [LARGE SCALE GENOMIC DNA]</scope>
    <source>
        <strain evidence="2 3">ATCC 28783</strain>
    </source>
</reference>
<sequence>MDDSMSSDSPAGPSRPTPFPPYQTPTTAVGLGLNPPQPFPTSFPSPGPVHVQPMQGDPWAIHRIPPEPPTSPITPEEQHGEQVGEEGEGAEEEEEEEAISEGSSAEYDPETNPEEWANRLDELAGVLEVGEEEARAIRWGPALGQDRNVPDLPLEEFKALINHHLTTTEWRFTPNPTMSFGTRPALPIEAVDAVPEIHPIRVVGNAWIGAEVGDPTGQLLDVPIQNTRI</sequence>
<dbReference type="Proteomes" id="UP000289152">
    <property type="component" value="Unassembled WGS sequence"/>
</dbReference>
<protein>
    <submittedName>
        <fullName evidence="2">Uncharacterized protein</fullName>
    </submittedName>
</protein>
<proteinExistence type="predicted"/>
<comment type="caution">
    <text evidence="2">The sequence shown here is derived from an EMBL/GenBank/DDBJ whole genome shotgun (WGS) entry which is preliminary data.</text>
</comment>
<keyword evidence="3" id="KW-1185">Reference proteome</keyword>
<name>A0A4V1M500_TREME</name>
<evidence type="ECO:0000256" key="1">
    <source>
        <dbReference type="SAM" id="MobiDB-lite"/>
    </source>
</evidence>
<dbReference type="EMBL" id="SDIL01000003">
    <property type="protein sequence ID" value="RXK42137.1"/>
    <property type="molecule type" value="Genomic_DNA"/>
</dbReference>